<keyword evidence="2" id="KW-0233">DNA recombination</keyword>
<dbReference type="SMART" id="SM00857">
    <property type="entry name" value="Resolvase"/>
    <property type="match status" value="1"/>
</dbReference>
<evidence type="ECO:0000313" key="6">
    <source>
        <dbReference type="Proteomes" id="UP001500253"/>
    </source>
</evidence>
<dbReference type="Pfam" id="PF00239">
    <property type="entry name" value="Resolvase"/>
    <property type="match status" value="1"/>
</dbReference>
<feature type="domain" description="Recombinase" evidence="4">
    <location>
        <begin position="172"/>
        <end position="318"/>
    </location>
</feature>
<organism evidence="5 6">
    <name type="scientific">Streptomyces cuspidosporus</name>
    <dbReference type="NCBI Taxonomy" id="66882"/>
    <lineage>
        <taxon>Bacteria</taxon>
        <taxon>Bacillati</taxon>
        <taxon>Actinomycetota</taxon>
        <taxon>Actinomycetes</taxon>
        <taxon>Kitasatosporales</taxon>
        <taxon>Streptomycetaceae</taxon>
        <taxon>Streptomyces</taxon>
    </lineage>
</organism>
<evidence type="ECO:0000256" key="1">
    <source>
        <dbReference type="ARBA" id="ARBA00023125"/>
    </source>
</evidence>
<evidence type="ECO:0000259" key="4">
    <source>
        <dbReference type="PROSITE" id="PS51737"/>
    </source>
</evidence>
<name>A0ABN3FP26_9ACTN</name>
<dbReference type="InterPro" id="IPR038109">
    <property type="entry name" value="DNA_bind_recomb_sf"/>
</dbReference>
<dbReference type="Gene3D" id="3.40.50.1390">
    <property type="entry name" value="Resolvase, N-terminal catalytic domain"/>
    <property type="match status" value="1"/>
</dbReference>
<protein>
    <submittedName>
        <fullName evidence="5">Recombinase family protein</fullName>
    </submittedName>
</protein>
<evidence type="ECO:0000256" key="2">
    <source>
        <dbReference type="ARBA" id="ARBA00023172"/>
    </source>
</evidence>
<dbReference type="InterPro" id="IPR006119">
    <property type="entry name" value="Resolv_N"/>
</dbReference>
<dbReference type="PANTHER" id="PTHR30461:SF2">
    <property type="entry name" value="SERINE RECOMBINASE PINE-RELATED"/>
    <property type="match status" value="1"/>
</dbReference>
<dbReference type="InterPro" id="IPR050639">
    <property type="entry name" value="SSR_resolvase"/>
</dbReference>
<dbReference type="InterPro" id="IPR011109">
    <property type="entry name" value="DNA_bind_recombinase_dom"/>
</dbReference>
<feature type="compositionally biased region" description="Low complexity" evidence="3">
    <location>
        <begin position="532"/>
        <end position="546"/>
    </location>
</feature>
<evidence type="ECO:0000256" key="3">
    <source>
        <dbReference type="SAM" id="MobiDB-lite"/>
    </source>
</evidence>
<dbReference type="RefSeq" id="WP_346173922.1">
    <property type="nucleotide sequence ID" value="NZ_BAAASD010000005.1"/>
</dbReference>
<accession>A0ABN3FP26</accession>
<evidence type="ECO:0000313" key="5">
    <source>
        <dbReference type="EMBL" id="GAA2334452.1"/>
    </source>
</evidence>
<dbReference type="InterPro" id="IPR025827">
    <property type="entry name" value="Zn_ribbon_recom_dom"/>
</dbReference>
<dbReference type="Proteomes" id="UP001500253">
    <property type="component" value="Unassembled WGS sequence"/>
</dbReference>
<reference evidence="5 6" key="1">
    <citation type="journal article" date="2019" name="Int. J. Syst. Evol. Microbiol.">
        <title>The Global Catalogue of Microorganisms (GCM) 10K type strain sequencing project: providing services to taxonomists for standard genome sequencing and annotation.</title>
        <authorList>
            <consortium name="The Broad Institute Genomics Platform"/>
            <consortium name="The Broad Institute Genome Sequencing Center for Infectious Disease"/>
            <person name="Wu L."/>
            <person name="Ma J."/>
        </authorList>
    </citation>
    <scope>NUCLEOTIDE SEQUENCE [LARGE SCALE GENOMIC DNA]</scope>
    <source>
        <strain evidence="5 6">JCM 4316</strain>
    </source>
</reference>
<dbReference type="Pfam" id="PF13408">
    <property type="entry name" value="Zn_ribbon_recom"/>
    <property type="match status" value="1"/>
</dbReference>
<feature type="region of interest" description="Disordered" evidence="3">
    <location>
        <begin position="418"/>
        <end position="437"/>
    </location>
</feature>
<keyword evidence="6" id="KW-1185">Reference proteome</keyword>
<dbReference type="InterPro" id="IPR036162">
    <property type="entry name" value="Resolvase-like_N_sf"/>
</dbReference>
<dbReference type="SUPFAM" id="SSF53041">
    <property type="entry name" value="Resolvase-like"/>
    <property type="match status" value="1"/>
</dbReference>
<dbReference type="EMBL" id="BAAASD010000005">
    <property type="protein sequence ID" value="GAA2334452.1"/>
    <property type="molecule type" value="Genomic_DNA"/>
</dbReference>
<dbReference type="Pfam" id="PF07508">
    <property type="entry name" value="Recombinase"/>
    <property type="match status" value="1"/>
</dbReference>
<dbReference type="PANTHER" id="PTHR30461">
    <property type="entry name" value="DNA-INVERTASE FROM LAMBDOID PROPHAGE"/>
    <property type="match status" value="1"/>
</dbReference>
<gene>
    <name evidence="5" type="ORF">GCM10010246_17960</name>
</gene>
<feature type="region of interest" description="Disordered" evidence="3">
    <location>
        <begin position="522"/>
        <end position="546"/>
    </location>
</feature>
<proteinExistence type="predicted"/>
<keyword evidence="1" id="KW-0238">DNA-binding</keyword>
<dbReference type="PROSITE" id="PS51737">
    <property type="entry name" value="RECOMBINASE_DNA_BIND"/>
    <property type="match status" value="1"/>
</dbReference>
<sequence>MAVGLRGVRCIRLSVLTDETTSPERQREADDRAARELGITFDGREAEDLDVSASKTSPFERPQLGEWLRRPTEFDALVWWRFDRAIRSMQDMYELAKWAREHRKLLVFAEGIGGGSTMTFDFRNPMDPIAEMMMVLFAFAAQVEAMSIRDRVTGAQAAIRRMPLRWRGSRPPYGYMPAPLEGGGWTLVPDPDAVKVIERIIKGLLDVKKSPTAIAIELNEEGIPSPRDYWSLKKGRSTGGKSTGARRTRRQETRERFLWSGNVITGMLTSVALIGWKTHKGNPVRDEAGRPVLATETPILTRPEFDVIGAKLAARSFSNGTRQDTDSWLLHILLCAGCGGAMYLSKQGTRPASFKCGARQRQQTCKEPTTIKREWAEAYVEREFLLRAGRFQIIEVIETPGYDPGPELEATRAEFKLHQEQEGRQKSKAGKEEWQRRADALDARMAELEDTPKVEPSRVEVPTGRVYADEWGPLVTASEEERQHINHVERRHMLMNAGVRVTVRKGVSGGWRSLDESRMSFTMGYEGQPDPEAAALEDLSLELSQD</sequence>
<feature type="region of interest" description="Disordered" evidence="3">
    <location>
        <begin position="229"/>
        <end position="251"/>
    </location>
</feature>
<dbReference type="Gene3D" id="3.90.1750.20">
    <property type="entry name" value="Putative Large Serine Recombinase, Chain B, Domain 2"/>
    <property type="match status" value="1"/>
</dbReference>
<comment type="caution">
    <text evidence="5">The sequence shown here is derived from an EMBL/GenBank/DDBJ whole genome shotgun (WGS) entry which is preliminary data.</text>
</comment>